<sequence>MLRDITSNPWQIDNSDSEDEIDQRLYRRFSFSQSLPTPTLLTRQSLPRMADWDPIVIERRHKRTFGRRKTAPSYENTPADNKPIFYGTRDLKSSHSVLVRNQRNKPMVATTFDTPPASPPTVTLDFNPMLYLQENLNSFIYTHIPKDHPSFIHCTLRRDKTGLQKGFFPTYYLHIERLTDGKKTLILAARKVAKVNRQNEYVISTNIETLSNKSGGDGCVGKLRECHLTGSQYTLYDNGLSANKLRNKHPETQKTLRRELAGIIYNSNMFGLKGSKQMNVLIPKLEHAVQPIKNEDTIIGQWQEQKFNHLLQLRNQPPKHDETTNVHLLQFEGNRPVRPSTKNFNIVLETENHQEEVVMQFGRIDEDTFTCDYRYPLSAIQAFSIALSSFDRRLARE</sequence>
<dbReference type="Proteomes" id="UP000663832">
    <property type="component" value="Unassembled WGS sequence"/>
</dbReference>
<dbReference type="OrthoDB" id="8775810at2759"/>
<dbReference type="PANTHER" id="PTHR16517:SF2">
    <property type="entry name" value="TUBBY-RELATED PROTEIN 4"/>
    <property type="match status" value="1"/>
</dbReference>
<evidence type="ECO:0000256" key="1">
    <source>
        <dbReference type="ARBA" id="ARBA00007129"/>
    </source>
</evidence>
<dbReference type="SUPFAM" id="SSF54518">
    <property type="entry name" value="Tubby C-terminal domain-like"/>
    <property type="match status" value="1"/>
</dbReference>
<comment type="caution">
    <text evidence="4">The sequence shown here is derived from an EMBL/GenBank/DDBJ whole genome shotgun (WGS) entry which is preliminary data.</text>
</comment>
<protein>
    <recommendedName>
        <fullName evidence="2">Tubby C-terminal domain-containing protein</fullName>
    </recommendedName>
</protein>
<dbReference type="PRINTS" id="PR01573">
    <property type="entry name" value="SUPERTUBBY"/>
</dbReference>
<feature type="domain" description="Tubby C-terminal" evidence="2">
    <location>
        <begin position="145"/>
        <end position="391"/>
    </location>
</feature>
<comment type="similarity">
    <text evidence="1">Belongs to the TUB family.</text>
</comment>
<proteinExistence type="inferred from homology"/>
<dbReference type="EMBL" id="CAJNOI010004754">
    <property type="protein sequence ID" value="CAF1552480.1"/>
    <property type="molecule type" value="Genomic_DNA"/>
</dbReference>
<evidence type="ECO:0000313" key="3">
    <source>
        <dbReference type="EMBL" id="CAF1552480.1"/>
    </source>
</evidence>
<accession>A0A816FHZ6</accession>
<reference evidence="4" key="1">
    <citation type="submission" date="2021-02" db="EMBL/GenBank/DDBJ databases">
        <authorList>
            <person name="Nowell W R."/>
        </authorList>
    </citation>
    <scope>NUCLEOTIDE SEQUENCE</scope>
</reference>
<evidence type="ECO:0000259" key="2">
    <source>
        <dbReference type="Pfam" id="PF01167"/>
    </source>
</evidence>
<keyword evidence="5" id="KW-1185">Reference proteome</keyword>
<dbReference type="Pfam" id="PF01167">
    <property type="entry name" value="Tub"/>
    <property type="match status" value="1"/>
</dbReference>
<dbReference type="PANTHER" id="PTHR16517">
    <property type="entry name" value="TUBBY-RELATED"/>
    <property type="match status" value="1"/>
</dbReference>
<organism evidence="4 5">
    <name type="scientific">Adineta steineri</name>
    <dbReference type="NCBI Taxonomy" id="433720"/>
    <lineage>
        <taxon>Eukaryota</taxon>
        <taxon>Metazoa</taxon>
        <taxon>Spiralia</taxon>
        <taxon>Gnathifera</taxon>
        <taxon>Rotifera</taxon>
        <taxon>Eurotatoria</taxon>
        <taxon>Bdelloidea</taxon>
        <taxon>Adinetida</taxon>
        <taxon>Adinetidae</taxon>
        <taxon>Adineta</taxon>
    </lineage>
</organism>
<dbReference type="AlphaFoldDB" id="A0A816FHZ6"/>
<dbReference type="Proteomes" id="UP000663877">
    <property type="component" value="Unassembled WGS sequence"/>
</dbReference>
<dbReference type="Gene3D" id="3.20.90.10">
    <property type="entry name" value="Tubby Protein, Chain A"/>
    <property type="match status" value="1"/>
</dbReference>
<dbReference type="InterPro" id="IPR000007">
    <property type="entry name" value="Tubby_C"/>
</dbReference>
<dbReference type="InterPro" id="IPR025659">
    <property type="entry name" value="Tubby-like_C"/>
</dbReference>
<gene>
    <name evidence="3" type="ORF">BJG266_LOCUS46342</name>
    <name evidence="4" type="ORF">QVE165_LOCUS63376</name>
</gene>
<dbReference type="EMBL" id="CAJNOM010005155">
    <property type="protein sequence ID" value="CAF1661695.1"/>
    <property type="molecule type" value="Genomic_DNA"/>
</dbReference>
<evidence type="ECO:0000313" key="5">
    <source>
        <dbReference type="Proteomes" id="UP000663832"/>
    </source>
</evidence>
<name>A0A816FHZ6_9BILA</name>
<evidence type="ECO:0000313" key="4">
    <source>
        <dbReference type="EMBL" id="CAF1661695.1"/>
    </source>
</evidence>